<evidence type="ECO:0000256" key="5">
    <source>
        <dbReference type="RuleBase" id="RU003910"/>
    </source>
</evidence>
<dbReference type="PANTHER" id="PTHR13479:SF40">
    <property type="entry name" value="SMALL RIBOSOMAL SUBUNIT PROTEIN BS18M"/>
    <property type="match status" value="1"/>
</dbReference>
<dbReference type="Gene3D" id="4.10.640.10">
    <property type="entry name" value="Ribosomal protein S18"/>
    <property type="match status" value="1"/>
</dbReference>
<evidence type="ECO:0000256" key="4">
    <source>
        <dbReference type="HAMAP-Rule" id="MF_00270"/>
    </source>
</evidence>
<accession>A0A1F8FQ91</accession>
<dbReference type="InterPro" id="IPR036870">
    <property type="entry name" value="Ribosomal_bS18_sf"/>
</dbReference>
<dbReference type="Pfam" id="PF01084">
    <property type="entry name" value="Ribosomal_S18"/>
    <property type="match status" value="1"/>
</dbReference>
<sequence>MLALRSSARSEEVDCQFCTDNIKIEYKNKEFLRKFITSQFKIATSRRNKVCNKHQRELATAVKNARYMALIPYTRLQVSKRNLSK</sequence>
<comment type="similarity">
    <text evidence="1 4 5">Belongs to the bacterial ribosomal protein bS18 family.</text>
</comment>
<dbReference type="InterPro" id="IPR001648">
    <property type="entry name" value="Ribosomal_bS18"/>
</dbReference>
<dbReference type="NCBIfam" id="TIGR00165">
    <property type="entry name" value="S18"/>
    <property type="match status" value="1"/>
</dbReference>
<dbReference type="HAMAP" id="MF_00270">
    <property type="entry name" value="Ribosomal_bS18"/>
    <property type="match status" value="1"/>
</dbReference>
<evidence type="ECO:0000256" key="1">
    <source>
        <dbReference type="ARBA" id="ARBA00005589"/>
    </source>
</evidence>
<comment type="subunit">
    <text evidence="4">Part of the 30S ribosomal subunit. Forms a tight heterodimer with protein bS6.</text>
</comment>
<reference evidence="6 7" key="1">
    <citation type="journal article" date="2016" name="Nat. Commun.">
        <title>Thousands of microbial genomes shed light on interconnected biogeochemical processes in an aquifer system.</title>
        <authorList>
            <person name="Anantharaman K."/>
            <person name="Brown C.T."/>
            <person name="Hug L.A."/>
            <person name="Sharon I."/>
            <person name="Castelle C.J."/>
            <person name="Probst A.J."/>
            <person name="Thomas B.C."/>
            <person name="Singh A."/>
            <person name="Wilkins M.J."/>
            <person name="Karaoz U."/>
            <person name="Brodie E.L."/>
            <person name="Williams K.H."/>
            <person name="Hubbard S.S."/>
            <person name="Banfield J.F."/>
        </authorList>
    </citation>
    <scope>NUCLEOTIDE SEQUENCE [LARGE SCALE GENOMIC DNA]</scope>
</reference>
<evidence type="ECO:0000256" key="3">
    <source>
        <dbReference type="ARBA" id="ARBA00023274"/>
    </source>
</evidence>
<dbReference type="GO" id="GO:0070181">
    <property type="term" value="F:small ribosomal subunit rRNA binding"/>
    <property type="evidence" value="ECO:0007669"/>
    <property type="project" value="TreeGrafter"/>
</dbReference>
<dbReference type="Proteomes" id="UP000176581">
    <property type="component" value="Unassembled WGS sequence"/>
</dbReference>
<dbReference type="AlphaFoldDB" id="A0A1F8FQ91"/>
<comment type="function">
    <text evidence="4">Binds as a heterodimer with protein bS6 to the central domain of the 16S rRNA, where it helps stabilize the platform of the 30S subunit.</text>
</comment>
<dbReference type="PANTHER" id="PTHR13479">
    <property type="entry name" value="30S RIBOSOMAL PROTEIN S18"/>
    <property type="match status" value="1"/>
</dbReference>
<gene>
    <name evidence="4" type="primary">rpsR</name>
    <name evidence="6" type="ORF">A3J47_00655</name>
</gene>
<proteinExistence type="inferred from homology"/>
<evidence type="ECO:0000313" key="6">
    <source>
        <dbReference type="EMBL" id="OGN15283.1"/>
    </source>
</evidence>
<evidence type="ECO:0000313" key="7">
    <source>
        <dbReference type="Proteomes" id="UP000176581"/>
    </source>
</evidence>
<dbReference type="SUPFAM" id="SSF46911">
    <property type="entry name" value="Ribosomal protein S18"/>
    <property type="match status" value="1"/>
</dbReference>
<dbReference type="GO" id="GO:0006412">
    <property type="term" value="P:translation"/>
    <property type="evidence" value="ECO:0007669"/>
    <property type="project" value="UniProtKB-UniRule"/>
</dbReference>
<dbReference type="GO" id="GO:0022627">
    <property type="term" value="C:cytosolic small ribosomal subunit"/>
    <property type="evidence" value="ECO:0007669"/>
    <property type="project" value="TreeGrafter"/>
</dbReference>
<organism evidence="6 7">
    <name type="scientific">Candidatus Yanofskybacteria bacterium RIFCSPHIGHO2_02_FULL_43_22</name>
    <dbReference type="NCBI Taxonomy" id="1802681"/>
    <lineage>
        <taxon>Bacteria</taxon>
        <taxon>Candidatus Yanofskyibacteriota</taxon>
    </lineage>
</organism>
<dbReference type="EMBL" id="MGJV01000013">
    <property type="protein sequence ID" value="OGN15283.1"/>
    <property type="molecule type" value="Genomic_DNA"/>
</dbReference>
<dbReference type="PRINTS" id="PR00974">
    <property type="entry name" value="RIBOSOMALS18"/>
</dbReference>
<comment type="caution">
    <text evidence="6">The sequence shown here is derived from an EMBL/GenBank/DDBJ whole genome shotgun (WGS) entry which is preliminary data.</text>
</comment>
<keyword evidence="3 4" id="KW-0687">Ribonucleoprotein</keyword>
<keyword evidence="4" id="KW-0699">rRNA-binding</keyword>
<dbReference type="GO" id="GO:0003735">
    <property type="term" value="F:structural constituent of ribosome"/>
    <property type="evidence" value="ECO:0007669"/>
    <property type="project" value="InterPro"/>
</dbReference>
<evidence type="ECO:0000256" key="2">
    <source>
        <dbReference type="ARBA" id="ARBA00022980"/>
    </source>
</evidence>
<name>A0A1F8FQ91_9BACT</name>
<protein>
    <recommendedName>
        <fullName evidence="4">Small ribosomal subunit protein bS18</fullName>
    </recommendedName>
</protein>
<keyword evidence="4" id="KW-0694">RNA-binding</keyword>
<keyword evidence="2 4" id="KW-0689">Ribosomal protein</keyword>